<evidence type="ECO:0000313" key="1">
    <source>
        <dbReference type="EMBL" id="QGG46829.1"/>
    </source>
</evidence>
<dbReference type="AlphaFoldDB" id="A0A5Q2MZE5"/>
<name>A0A5Q2MZE5_9FIRM</name>
<accession>A0A5Q2MZE5</accession>
<dbReference type="EMBL" id="CP045875">
    <property type="protein sequence ID" value="QGG46829.1"/>
    <property type="molecule type" value="Genomic_DNA"/>
</dbReference>
<dbReference type="OrthoDB" id="2079743at2"/>
<dbReference type="Proteomes" id="UP000366051">
    <property type="component" value="Chromosome"/>
</dbReference>
<organism evidence="1 2">
    <name type="scientific">Heliorestis convoluta</name>
    <dbReference type="NCBI Taxonomy" id="356322"/>
    <lineage>
        <taxon>Bacteria</taxon>
        <taxon>Bacillati</taxon>
        <taxon>Bacillota</taxon>
        <taxon>Clostridia</taxon>
        <taxon>Eubacteriales</taxon>
        <taxon>Heliobacteriaceae</taxon>
        <taxon>Heliorestis</taxon>
    </lineage>
</organism>
<evidence type="ECO:0000313" key="2">
    <source>
        <dbReference type="Proteomes" id="UP000366051"/>
    </source>
</evidence>
<protein>
    <submittedName>
        <fullName evidence="1">Uncharacterized protein</fullName>
    </submittedName>
</protein>
<proteinExistence type="predicted"/>
<sequence>MGILFKLLQKGGVTQSNTNKTQEKDSPTSIVYKSQRTIVQGEVPRSRHHLGGGQHYLYDEEERNLLRDINLSLIIIKMTFHLAEDRRLATGFMAKSLQPFVLLDMNKTRKEYLQQLAKAARAESAQFAAKNRFNSFEELGKLWQRSGKDLYDHSTSLGPMGEQFENKLQHILRKYARQEKVPYLTVVTRLPAEPLRVEIPRYQVVRPFVIGGIPCASFDDAKAVAQVLAPAVARDEKEGLIEPYTSYYLD</sequence>
<dbReference type="KEGG" id="hcv:FTV88_0650"/>
<dbReference type="RefSeq" id="WP_153724327.1">
    <property type="nucleotide sequence ID" value="NZ_CP045875.1"/>
</dbReference>
<gene>
    <name evidence="1" type="ORF">FTV88_0650</name>
</gene>
<keyword evidence="2" id="KW-1185">Reference proteome</keyword>
<reference evidence="2" key="1">
    <citation type="submission" date="2019-11" db="EMBL/GenBank/DDBJ databases">
        <title>Genome sequence of Heliorestis convoluta strain HH, an alkaliphilic and minimalistic phototrophic bacterium from a soda lake in Egypt.</title>
        <authorList>
            <person name="Dewey E.D."/>
            <person name="Stokes L.M."/>
            <person name="Burchell B.M."/>
            <person name="Shaffer K.N."/>
            <person name="Huntington A.M."/>
            <person name="Baker J.M."/>
            <person name="Nadendla S."/>
            <person name="Giglio M.G."/>
            <person name="Touchman J.W."/>
            <person name="Blankenship R.E."/>
            <person name="Madigan M.T."/>
            <person name="Sattley W.M."/>
        </authorList>
    </citation>
    <scope>NUCLEOTIDE SEQUENCE [LARGE SCALE GENOMIC DNA]</scope>
    <source>
        <strain evidence="2">HH</strain>
    </source>
</reference>